<protein>
    <submittedName>
        <fullName evidence="1">Uncharacterized protein</fullName>
    </submittedName>
</protein>
<organism evidence="1 2">
    <name type="scientific">Haemaphysalis longicornis</name>
    <name type="common">Bush tick</name>
    <dbReference type="NCBI Taxonomy" id="44386"/>
    <lineage>
        <taxon>Eukaryota</taxon>
        <taxon>Metazoa</taxon>
        <taxon>Ecdysozoa</taxon>
        <taxon>Arthropoda</taxon>
        <taxon>Chelicerata</taxon>
        <taxon>Arachnida</taxon>
        <taxon>Acari</taxon>
        <taxon>Parasitiformes</taxon>
        <taxon>Ixodida</taxon>
        <taxon>Ixodoidea</taxon>
        <taxon>Ixodidae</taxon>
        <taxon>Haemaphysalinae</taxon>
        <taxon>Haemaphysalis</taxon>
    </lineage>
</organism>
<proteinExistence type="predicted"/>
<dbReference type="Proteomes" id="UP000821853">
    <property type="component" value="Chromosome 9"/>
</dbReference>
<comment type="caution">
    <text evidence="1">The sequence shown here is derived from an EMBL/GenBank/DDBJ whole genome shotgun (WGS) entry which is preliminary data.</text>
</comment>
<sequence length="74" mass="8631">MTIYVTQAFTKPCKVLKTLFVVLKYSVIMSRLGQIIIERIFKPLLQADLIFKVSPVGREYNKRLDSLHSFTRKV</sequence>
<dbReference type="AlphaFoldDB" id="A0A9J6H1H9"/>
<dbReference type="EMBL" id="JABSTR010000011">
    <property type="protein sequence ID" value="KAH9381578.1"/>
    <property type="molecule type" value="Genomic_DNA"/>
</dbReference>
<evidence type="ECO:0000313" key="2">
    <source>
        <dbReference type="Proteomes" id="UP000821853"/>
    </source>
</evidence>
<accession>A0A9J6H1H9</accession>
<keyword evidence="2" id="KW-1185">Reference proteome</keyword>
<dbReference type="VEuPathDB" id="VectorBase:HLOH_057224"/>
<reference evidence="1 2" key="1">
    <citation type="journal article" date="2020" name="Cell">
        <title>Large-Scale Comparative Analyses of Tick Genomes Elucidate Their Genetic Diversity and Vector Capacities.</title>
        <authorList>
            <consortium name="Tick Genome and Microbiome Consortium (TIGMIC)"/>
            <person name="Jia N."/>
            <person name="Wang J."/>
            <person name="Shi W."/>
            <person name="Du L."/>
            <person name="Sun Y."/>
            <person name="Zhan W."/>
            <person name="Jiang J.F."/>
            <person name="Wang Q."/>
            <person name="Zhang B."/>
            <person name="Ji P."/>
            <person name="Bell-Sakyi L."/>
            <person name="Cui X.M."/>
            <person name="Yuan T.T."/>
            <person name="Jiang B.G."/>
            <person name="Yang W.F."/>
            <person name="Lam T.T."/>
            <person name="Chang Q.C."/>
            <person name="Ding S.J."/>
            <person name="Wang X.J."/>
            <person name="Zhu J.G."/>
            <person name="Ruan X.D."/>
            <person name="Zhao L."/>
            <person name="Wei J.T."/>
            <person name="Ye R.Z."/>
            <person name="Que T.C."/>
            <person name="Du C.H."/>
            <person name="Zhou Y.H."/>
            <person name="Cheng J.X."/>
            <person name="Dai P.F."/>
            <person name="Guo W.B."/>
            <person name="Han X.H."/>
            <person name="Huang E.J."/>
            <person name="Li L.F."/>
            <person name="Wei W."/>
            <person name="Gao Y.C."/>
            <person name="Liu J.Z."/>
            <person name="Shao H.Z."/>
            <person name="Wang X."/>
            <person name="Wang C.C."/>
            <person name="Yang T.C."/>
            <person name="Huo Q.B."/>
            <person name="Li W."/>
            <person name="Chen H.Y."/>
            <person name="Chen S.E."/>
            <person name="Zhou L.G."/>
            <person name="Ni X.B."/>
            <person name="Tian J.H."/>
            <person name="Sheng Y."/>
            <person name="Liu T."/>
            <person name="Pan Y.S."/>
            <person name="Xia L.Y."/>
            <person name="Li J."/>
            <person name="Zhao F."/>
            <person name="Cao W.C."/>
        </authorList>
    </citation>
    <scope>NUCLEOTIDE SEQUENCE [LARGE SCALE GENOMIC DNA]</scope>
    <source>
        <strain evidence="1">HaeL-2018</strain>
    </source>
</reference>
<name>A0A9J6H1H9_HAELO</name>
<evidence type="ECO:0000313" key="1">
    <source>
        <dbReference type="EMBL" id="KAH9381578.1"/>
    </source>
</evidence>
<gene>
    <name evidence="1" type="ORF">HPB48_006523</name>
</gene>